<dbReference type="AlphaFoldDB" id="A0A2S1R8A1"/>
<keyword evidence="2" id="KW-1185">Reference proteome</keyword>
<dbReference type="RefSeq" id="WP_108847754.1">
    <property type="nucleotide sequence ID" value="NZ_CP015449.1"/>
</dbReference>
<evidence type="ECO:0000313" key="1">
    <source>
        <dbReference type="EMBL" id="AWH92520.1"/>
    </source>
</evidence>
<dbReference type="Proteomes" id="UP000244928">
    <property type="component" value="Chromosome"/>
</dbReference>
<sequence>MEYAQIEALRERHPAWRMLRATHAPLLLTVLGRFFVEEGRGASSEGELVAAPDDQLYAINTQDPANPRFVRTAAEYLADWAGPEAGFLRRFYPLGADEIHYDATPALEKAYAWVQGLAEQSFVGTESRLQTAVDLLRQIAQGTESDPAKRLDQLERRKHDIEREIDQLRQDPQAGLLDRTAVRERYQQFATTARELLADFRQVEENFRALDRSARERIATRQGSKGELLAELVHGRSMIDSSDQGRSFQAFYDLLLSTSGQEELSMLLDRMTGIEEVGADRRLRTVHHSWAEAAERTQHTVRSISEQLRRFTDDQVWLENRRVLDLVRQIETTALHLRDGELPDFGLELEETSIDVALPTDRPLFTVRPASEVNSDLEPVEAEEVDTSVLANQVVVDPARLATRIRALIPVHGTARLEDIISLYPLQHGAAEIVGYLALDEDDLEVTTHEHEETVIEYHEAGRHMRATMPRVEVTRR</sequence>
<proteinExistence type="predicted"/>
<evidence type="ECO:0000313" key="2">
    <source>
        <dbReference type="Proteomes" id="UP000244928"/>
    </source>
</evidence>
<gene>
    <name evidence="1" type="ORF">A6035_10490</name>
</gene>
<dbReference type="Pfam" id="PF11855">
    <property type="entry name" value="DUF3375"/>
    <property type="match status" value="1"/>
</dbReference>
<dbReference type="EMBL" id="CP015449">
    <property type="protein sequence ID" value="AWH92520.1"/>
    <property type="molecule type" value="Genomic_DNA"/>
</dbReference>
<evidence type="ECO:0008006" key="3">
    <source>
        <dbReference type="Google" id="ProtNLM"/>
    </source>
</evidence>
<dbReference type="KEGG" id="dlu:A6035_10490"/>
<name>A0A2S1R8A1_9ACTN</name>
<protein>
    <recommendedName>
        <fullName evidence="3">DUF3375 domain-containing protein</fullName>
    </recommendedName>
</protein>
<reference evidence="1 2" key="1">
    <citation type="submission" date="2016-04" db="EMBL/GenBank/DDBJ databases">
        <title>Complete genome sequence of Dietzia lutea YIM 80766T, a strain isolated from desert soil in Egypt.</title>
        <authorList>
            <person name="Zhao J."/>
            <person name="Hu B."/>
            <person name="Geng S."/>
            <person name="Nie Y."/>
            <person name="Tang Y."/>
        </authorList>
    </citation>
    <scope>NUCLEOTIDE SEQUENCE [LARGE SCALE GENOMIC DNA]</scope>
    <source>
        <strain evidence="1 2">YIM 80766</strain>
    </source>
</reference>
<dbReference type="OrthoDB" id="138803at2"/>
<organism evidence="1 2">
    <name type="scientific">Dietzia lutea</name>
    <dbReference type="NCBI Taxonomy" id="546160"/>
    <lineage>
        <taxon>Bacteria</taxon>
        <taxon>Bacillati</taxon>
        <taxon>Actinomycetota</taxon>
        <taxon>Actinomycetes</taxon>
        <taxon>Mycobacteriales</taxon>
        <taxon>Dietziaceae</taxon>
        <taxon>Dietzia</taxon>
    </lineage>
</organism>
<dbReference type="InterPro" id="IPR021804">
    <property type="entry name" value="DUF3375"/>
</dbReference>
<accession>A0A2S1R8A1</accession>